<reference evidence="1 2" key="1">
    <citation type="submission" date="2015-04" db="EMBL/GenBank/DDBJ databases">
        <title>Complete genome sequence of Schizopora paradoxa KUC8140, a cosmopolitan wood degrader in East Asia.</title>
        <authorList>
            <consortium name="DOE Joint Genome Institute"/>
            <person name="Min B."/>
            <person name="Park H."/>
            <person name="Jang Y."/>
            <person name="Kim J.-J."/>
            <person name="Kim K.H."/>
            <person name="Pangilinan J."/>
            <person name="Lipzen A."/>
            <person name="Riley R."/>
            <person name="Grigoriev I.V."/>
            <person name="Spatafora J.W."/>
            <person name="Choi I.-G."/>
        </authorList>
    </citation>
    <scope>NUCLEOTIDE SEQUENCE [LARGE SCALE GENOMIC DNA]</scope>
    <source>
        <strain evidence="1 2">KUC8140</strain>
    </source>
</reference>
<evidence type="ECO:0000313" key="1">
    <source>
        <dbReference type="EMBL" id="KLO08777.1"/>
    </source>
</evidence>
<dbReference type="AlphaFoldDB" id="A0A0H2RBH2"/>
<dbReference type="Gene3D" id="1.25.40.10">
    <property type="entry name" value="Tetratricopeptide repeat domain"/>
    <property type="match status" value="1"/>
</dbReference>
<organism evidence="1 2">
    <name type="scientific">Schizopora paradoxa</name>
    <dbReference type="NCBI Taxonomy" id="27342"/>
    <lineage>
        <taxon>Eukaryota</taxon>
        <taxon>Fungi</taxon>
        <taxon>Dikarya</taxon>
        <taxon>Basidiomycota</taxon>
        <taxon>Agaricomycotina</taxon>
        <taxon>Agaricomycetes</taxon>
        <taxon>Hymenochaetales</taxon>
        <taxon>Schizoporaceae</taxon>
        <taxon>Schizopora</taxon>
    </lineage>
</organism>
<dbReference type="OrthoDB" id="64148at2759"/>
<protein>
    <recommendedName>
        <fullName evidence="3">TPR-like protein</fullName>
    </recommendedName>
</protein>
<dbReference type="SUPFAM" id="SSF48452">
    <property type="entry name" value="TPR-like"/>
    <property type="match status" value="1"/>
</dbReference>
<dbReference type="InParanoid" id="A0A0H2RBH2"/>
<gene>
    <name evidence="1" type="ORF">SCHPADRAFT_908369</name>
</gene>
<dbReference type="EMBL" id="KQ086078">
    <property type="protein sequence ID" value="KLO08777.1"/>
    <property type="molecule type" value="Genomic_DNA"/>
</dbReference>
<proteinExistence type="predicted"/>
<keyword evidence="2" id="KW-1185">Reference proteome</keyword>
<accession>A0A0H2RBH2</accession>
<evidence type="ECO:0000313" key="2">
    <source>
        <dbReference type="Proteomes" id="UP000053477"/>
    </source>
</evidence>
<sequence>MTSITDTIFAVWDLTPNSAGAQARFAELLSSSTTEFSDVDKAQLQTQLARTLGLQNHFEDAHKLLDEAEQFFRTEQTKSVESTPATLKQSFVVLKMRIELERGRVYNSAGMPEHAEPHFLAACEAAASVEKSAGDQDPSTIDALEIISYLKIDALHMLAIVATSNALRVSYANQGIALARDADRARGRSYTWLGPLLNNLGWDTLEAGDFKNAIVVFQEAAEVRRDELDLLGGDHSGEEGDKRKRKAFTSWKIAVWSVGHAQMQAGKEEDAYDTLTNLLKQDADGPSIREDLTHICLWKAKRSERGEAPEYERMAVEHAKRALELGVDGLKADSLRDIIAKYSNI</sequence>
<evidence type="ECO:0008006" key="3">
    <source>
        <dbReference type="Google" id="ProtNLM"/>
    </source>
</evidence>
<name>A0A0H2RBH2_9AGAM</name>
<dbReference type="Proteomes" id="UP000053477">
    <property type="component" value="Unassembled WGS sequence"/>
</dbReference>
<dbReference type="InterPro" id="IPR011990">
    <property type="entry name" value="TPR-like_helical_dom_sf"/>
</dbReference>